<dbReference type="RefSeq" id="WP_066523027.1">
    <property type="nucleotide sequence ID" value="NZ_CABMOF010000012.1"/>
</dbReference>
<name>A0A136Q721_9FIRM</name>
<protein>
    <submittedName>
        <fullName evidence="2">Uncharacterized protein</fullName>
    </submittedName>
</protein>
<dbReference type="Proteomes" id="UP000070366">
    <property type="component" value="Unassembled WGS sequence"/>
</dbReference>
<organism evidence="2 3">
    <name type="scientific">Christensenella minuta</name>
    <dbReference type="NCBI Taxonomy" id="626937"/>
    <lineage>
        <taxon>Bacteria</taxon>
        <taxon>Bacillati</taxon>
        <taxon>Bacillota</taxon>
        <taxon>Clostridia</taxon>
        <taxon>Christensenellales</taxon>
        <taxon>Christensenellaceae</taxon>
        <taxon>Christensenella</taxon>
    </lineage>
</organism>
<dbReference type="STRING" id="626937.HMPREF3293_00800"/>
<comment type="caution">
    <text evidence="2">The sequence shown here is derived from an EMBL/GenBank/DDBJ whole genome shotgun (WGS) entry which is preliminary data.</text>
</comment>
<sequence>MEEEKKEMQEGPELKQIEALLTAQAEHNKKLLRSSRVHTVILLVFVVVFAVGIFAVNGTLASATRELPAMLESITNLTDTAAKEIGRMDDIDFDALNEAIKGISTIRFDVLNESIKALTDIIKPFAGFMGALS</sequence>
<proteinExistence type="predicted"/>
<keyword evidence="1" id="KW-0472">Membrane</keyword>
<evidence type="ECO:0000313" key="3">
    <source>
        <dbReference type="Proteomes" id="UP000070366"/>
    </source>
</evidence>
<keyword evidence="1" id="KW-0812">Transmembrane</keyword>
<evidence type="ECO:0000313" key="2">
    <source>
        <dbReference type="EMBL" id="KXK66394.1"/>
    </source>
</evidence>
<gene>
    <name evidence="2" type="ORF">HMPREF3293_00800</name>
</gene>
<evidence type="ECO:0000256" key="1">
    <source>
        <dbReference type="SAM" id="Phobius"/>
    </source>
</evidence>
<keyword evidence="1" id="KW-1133">Transmembrane helix</keyword>
<reference evidence="3" key="1">
    <citation type="submission" date="2016-02" db="EMBL/GenBank/DDBJ databases">
        <authorList>
            <person name="Mitreva M."/>
            <person name="Pepin K.H."/>
            <person name="Mihindukulasuriya K.A."/>
            <person name="Fulton R."/>
            <person name="Fronick C."/>
            <person name="O'Laughlin M."/>
            <person name="Miner T."/>
            <person name="Herter B."/>
            <person name="Rosa B.A."/>
            <person name="Cordes M."/>
            <person name="Tomlinson C."/>
            <person name="Wollam A."/>
            <person name="Palsikar V.B."/>
            <person name="Mardis E.R."/>
            <person name="Wilson R.K."/>
        </authorList>
    </citation>
    <scope>NUCLEOTIDE SEQUENCE [LARGE SCALE GENOMIC DNA]</scope>
    <source>
        <strain evidence="3">DSM 22607</strain>
    </source>
</reference>
<keyword evidence="3" id="KW-1185">Reference proteome</keyword>
<dbReference type="AlphaFoldDB" id="A0A136Q721"/>
<feature type="transmembrane region" description="Helical" evidence="1">
    <location>
        <begin position="37"/>
        <end position="56"/>
    </location>
</feature>
<dbReference type="KEGG" id="cmiu:B1H56_14200"/>
<accession>A0A136Q721</accession>
<dbReference type="EMBL" id="LSZW01000046">
    <property type="protein sequence ID" value="KXK66394.1"/>
    <property type="molecule type" value="Genomic_DNA"/>
</dbReference>
<dbReference type="OrthoDB" id="2087594at2"/>